<feature type="compositionally biased region" description="Basic and acidic residues" evidence="1">
    <location>
        <begin position="37"/>
        <end position="54"/>
    </location>
</feature>
<evidence type="ECO:0000256" key="1">
    <source>
        <dbReference type="SAM" id="MobiDB-lite"/>
    </source>
</evidence>
<evidence type="ECO:0000313" key="2">
    <source>
        <dbReference type="EMBL" id="KAL0168536.1"/>
    </source>
</evidence>
<reference evidence="2 3" key="1">
    <citation type="submission" date="2024-05" db="EMBL/GenBank/DDBJ databases">
        <title>Genome sequencing and assembly of Indian major carp, Cirrhinus mrigala (Hamilton, 1822).</title>
        <authorList>
            <person name="Mohindra V."/>
            <person name="Chowdhury L.M."/>
            <person name="Lal K."/>
            <person name="Jena J.K."/>
        </authorList>
    </citation>
    <scope>NUCLEOTIDE SEQUENCE [LARGE SCALE GENOMIC DNA]</scope>
    <source>
        <strain evidence="2">CM1030</strain>
        <tissue evidence="2">Blood</tissue>
    </source>
</reference>
<feature type="non-terminal residue" evidence="2">
    <location>
        <position position="69"/>
    </location>
</feature>
<keyword evidence="3" id="KW-1185">Reference proteome</keyword>
<proteinExistence type="predicted"/>
<feature type="non-terminal residue" evidence="2">
    <location>
        <position position="1"/>
    </location>
</feature>
<protein>
    <submittedName>
        <fullName evidence="2">Uncharacterized protein</fullName>
    </submittedName>
</protein>
<dbReference type="EMBL" id="JAMKFB020000018">
    <property type="protein sequence ID" value="KAL0168536.1"/>
    <property type="molecule type" value="Genomic_DNA"/>
</dbReference>
<comment type="caution">
    <text evidence="2">The sequence shown here is derived from an EMBL/GenBank/DDBJ whole genome shotgun (WGS) entry which is preliminary data.</text>
</comment>
<feature type="region of interest" description="Disordered" evidence="1">
    <location>
        <begin position="1"/>
        <end position="69"/>
    </location>
</feature>
<dbReference type="AlphaFoldDB" id="A0ABD0P4L5"/>
<accession>A0ABD0P4L5</accession>
<organism evidence="2 3">
    <name type="scientific">Cirrhinus mrigala</name>
    <name type="common">Mrigala</name>
    <dbReference type="NCBI Taxonomy" id="683832"/>
    <lineage>
        <taxon>Eukaryota</taxon>
        <taxon>Metazoa</taxon>
        <taxon>Chordata</taxon>
        <taxon>Craniata</taxon>
        <taxon>Vertebrata</taxon>
        <taxon>Euteleostomi</taxon>
        <taxon>Actinopterygii</taxon>
        <taxon>Neopterygii</taxon>
        <taxon>Teleostei</taxon>
        <taxon>Ostariophysi</taxon>
        <taxon>Cypriniformes</taxon>
        <taxon>Cyprinidae</taxon>
        <taxon>Labeoninae</taxon>
        <taxon>Labeonini</taxon>
        <taxon>Cirrhinus</taxon>
    </lineage>
</organism>
<name>A0ABD0P4L5_CIRMR</name>
<dbReference type="Proteomes" id="UP001529510">
    <property type="component" value="Unassembled WGS sequence"/>
</dbReference>
<evidence type="ECO:0000313" key="3">
    <source>
        <dbReference type="Proteomes" id="UP001529510"/>
    </source>
</evidence>
<feature type="compositionally biased region" description="Polar residues" evidence="1">
    <location>
        <begin position="19"/>
        <end position="29"/>
    </location>
</feature>
<gene>
    <name evidence="2" type="ORF">M9458_036758</name>
</gene>
<sequence length="69" mass="7344">YRPTVKSENPSLSIGEIASDNTSPTQDPEPSQPSPHMVEHVLESTADGEPKPRATETSASGATELRITL</sequence>
<feature type="compositionally biased region" description="Polar residues" evidence="1">
    <location>
        <begin position="1"/>
        <end position="12"/>
    </location>
</feature>